<dbReference type="AlphaFoldDB" id="A0A160TVZ8"/>
<gene>
    <name evidence="2" type="ORF">MGWOODY_XGa1958</name>
</gene>
<evidence type="ECO:0000313" key="2">
    <source>
        <dbReference type="EMBL" id="CUS54968.1"/>
    </source>
</evidence>
<reference evidence="2" key="1">
    <citation type="submission" date="2015-10" db="EMBL/GenBank/DDBJ databases">
        <authorList>
            <person name="Gilbert D.G."/>
        </authorList>
    </citation>
    <scope>NUCLEOTIDE SEQUENCE</scope>
</reference>
<dbReference type="InterPro" id="IPR036188">
    <property type="entry name" value="FAD/NAD-bd_sf"/>
</dbReference>
<evidence type="ECO:0000259" key="1">
    <source>
        <dbReference type="Pfam" id="PF01266"/>
    </source>
</evidence>
<dbReference type="InterPro" id="IPR006076">
    <property type="entry name" value="FAD-dep_OxRdtase"/>
</dbReference>
<dbReference type="Gene3D" id="3.30.9.10">
    <property type="entry name" value="D-Amino Acid Oxidase, subunit A, domain 2"/>
    <property type="match status" value="1"/>
</dbReference>
<accession>A0A160TVZ8</accession>
<name>A0A160TVZ8_9ZZZZ</name>
<proteinExistence type="predicted"/>
<dbReference type="Gene3D" id="3.50.50.60">
    <property type="entry name" value="FAD/NAD(P)-binding domain"/>
    <property type="match status" value="1"/>
</dbReference>
<organism evidence="2">
    <name type="scientific">hydrothermal vent metagenome</name>
    <dbReference type="NCBI Taxonomy" id="652676"/>
    <lineage>
        <taxon>unclassified sequences</taxon>
        <taxon>metagenomes</taxon>
        <taxon>ecological metagenomes</taxon>
    </lineage>
</organism>
<dbReference type="EMBL" id="CZRL01000107">
    <property type="protein sequence ID" value="CUS54968.1"/>
    <property type="molecule type" value="Genomic_DNA"/>
</dbReference>
<sequence>MADINLLPQDDSTNGWNNILPARIPNPPLTETVSADWVVVGAGFAGLAAARRLAENRPQDRIIVLEAQNLAGAASGRNAGFAIDLPHGQQLQDELSVIPRHMRLARSAMDYLQHQIDTHDIECQWSPRGQYHGAVSAHAFRTDIEPFARILDQLGEPYRLLDRQQLADEIGTSYYHGALYAPGTFLMNPAALVRGLGDTLPENVTVYENSPVIAADYGDKITLTTPHGGIRAQQLILGTGIYTEAFGFYKRSLLPIVLSASLSRSLTIEEQKALGGQEDWGLTPVGMPGVTLRYTQDHRLLIRHKVEYGPGCRRSDAYRKRLRLVHQERFRDRFPMLPEVTMEYTWTGFVCVAQNQGHGFGKVADNVHSAICQNGIGVTKGTISGVLAADLACGRDNPLIPDLQSLGTPNQLPPQPFLGLGVRANLAWRHWTERAEK</sequence>
<dbReference type="SUPFAM" id="SSF51905">
    <property type="entry name" value="FAD/NAD(P)-binding domain"/>
    <property type="match status" value="1"/>
</dbReference>
<dbReference type="PANTHER" id="PTHR13847">
    <property type="entry name" value="SARCOSINE DEHYDROGENASE-RELATED"/>
    <property type="match status" value="1"/>
</dbReference>
<dbReference type="GO" id="GO:0005737">
    <property type="term" value="C:cytoplasm"/>
    <property type="evidence" value="ECO:0007669"/>
    <property type="project" value="TreeGrafter"/>
</dbReference>
<feature type="domain" description="FAD dependent oxidoreductase" evidence="1">
    <location>
        <begin position="36"/>
        <end position="391"/>
    </location>
</feature>
<dbReference type="PANTHER" id="PTHR13847:SF281">
    <property type="entry name" value="FAD DEPENDENT OXIDOREDUCTASE DOMAIN-CONTAINING PROTEIN"/>
    <property type="match status" value="1"/>
</dbReference>
<dbReference type="Pfam" id="PF01266">
    <property type="entry name" value="DAO"/>
    <property type="match status" value="1"/>
</dbReference>
<protein>
    <submittedName>
        <fullName evidence="2">Oxidoreductase</fullName>
    </submittedName>
</protein>